<evidence type="ECO:0000313" key="1">
    <source>
        <dbReference type="EMBL" id="CDW45030.1"/>
    </source>
</evidence>
<dbReference type="AlphaFoldDB" id="A0A0K2V3Z8"/>
<dbReference type="EMBL" id="HACA01027671">
    <property type="protein sequence ID" value="CDW45032.1"/>
    <property type="molecule type" value="Transcribed_RNA"/>
</dbReference>
<dbReference type="EMBL" id="HACA01027669">
    <property type="protein sequence ID" value="CDW45030.1"/>
    <property type="molecule type" value="Transcribed_RNA"/>
</dbReference>
<sequence>MTMSGLRSVKTVTARKISKVTQGFSNTKELSFKCRVPPVCRDQSSTKEP</sequence>
<accession>A0A0K2V3Z8</accession>
<protein>
    <submittedName>
        <fullName evidence="1">Uncharacterized protein</fullName>
    </submittedName>
</protein>
<reference evidence="1" key="1">
    <citation type="submission" date="2014-05" db="EMBL/GenBank/DDBJ databases">
        <authorList>
            <person name="Chronopoulou M."/>
        </authorList>
    </citation>
    <scope>NUCLEOTIDE SEQUENCE</scope>
    <source>
        <tissue evidence="1">Whole organism</tissue>
    </source>
</reference>
<proteinExistence type="predicted"/>
<name>A0A0K2V3Z8_LEPSM</name>
<organism evidence="1">
    <name type="scientific">Lepeophtheirus salmonis</name>
    <name type="common">Salmon louse</name>
    <name type="synonym">Caligus salmonis</name>
    <dbReference type="NCBI Taxonomy" id="72036"/>
    <lineage>
        <taxon>Eukaryota</taxon>
        <taxon>Metazoa</taxon>
        <taxon>Ecdysozoa</taxon>
        <taxon>Arthropoda</taxon>
        <taxon>Crustacea</taxon>
        <taxon>Multicrustacea</taxon>
        <taxon>Hexanauplia</taxon>
        <taxon>Copepoda</taxon>
        <taxon>Siphonostomatoida</taxon>
        <taxon>Caligidae</taxon>
        <taxon>Lepeophtheirus</taxon>
    </lineage>
</organism>